<dbReference type="CDD" id="cd10155">
    <property type="entry name" value="BsYrkD-like_DUF156"/>
    <property type="match status" value="1"/>
</dbReference>
<name>A0ABV9FGU1_9BACL</name>
<reference evidence="2" key="1">
    <citation type="journal article" date="2019" name="Int. J. Syst. Evol. Microbiol.">
        <title>The Global Catalogue of Microorganisms (GCM) 10K type strain sequencing project: providing services to taxonomists for standard genome sequencing and annotation.</title>
        <authorList>
            <consortium name="The Broad Institute Genomics Platform"/>
            <consortium name="The Broad Institute Genome Sequencing Center for Infectious Disease"/>
            <person name="Wu L."/>
            <person name="Ma J."/>
        </authorList>
    </citation>
    <scope>NUCLEOTIDE SEQUENCE [LARGE SCALE GENOMIC DNA]</scope>
    <source>
        <strain evidence="2">CCUG 49571</strain>
    </source>
</reference>
<evidence type="ECO:0000313" key="1">
    <source>
        <dbReference type="EMBL" id="MFC4600278.1"/>
    </source>
</evidence>
<comment type="caution">
    <text evidence="1">The sequence shown here is derived from an EMBL/GenBank/DDBJ whole genome shotgun (WGS) entry which is preliminary data.</text>
</comment>
<proteinExistence type="predicted"/>
<dbReference type="PANTHER" id="PTHR33677">
    <property type="entry name" value="TRANSCRIPTIONAL REPRESSOR FRMR-RELATED"/>
    <property type="match status" value="1"/>
</dbReference>
<dbReference type="EMBL" id="JBHSEP010000015">
    <property type="protein sequence ID" value="MFC4600278.1"/>
    <property type="molecule type" value="Genomic_DNA"/>
</dbReference>
<protein>
    <submittedName>
        <fullName evidence="1">Metal-sensitive transcriptional regulator</fullName>
    </submittedName>
</protein>
<keyword evidence="2" id="KW-1185">Reference proteome</keyword>
<gene>
    <name evidence="1" type="ORF">ACFO3S_18685</name>
</gene>
<organism evidence="1 2">
    <name type="scientific">Cohnella hongkongensis</name>
    <dbReference type="NCBI Taxonomy" id="178337"/>
    <lineage>
        <taxon>Bacteria</taxon>
        <taxon>Bacillati</taxon>
        <taxon>Bacillota</taxon>
        <taxon>Bacilli</taxon>
        <taxon>Bacillales</taxon>
        <taxon>Paenibacillaceae</taxon>
        <taxon>Cohnella</taxon>
    </lineage>
</organism>
<dbReference type="InterPro" id="IPR003735">
    <property type="entry name" value="Metal_Tscrpt_repr"/>
</dbReference>
<accession>A0ABV9FGU1</accession>
<dbReference type="RefSeq" id="WP_378099213.1">
    <property type="nucleotide sequence ID" value="NZ_JBHSEP010000015.1"/>
</dbReference>
<dbReference type="Pfam" id="PF02583">
    <property type="entry name" value="Trns_repr_metal"/>
    <property type="match status" value="1"/>
</dbReference>
<evidence type="ECO:0000313" key="2">
    <source>
        <dbReference type="Proteomes" id="UP001596028"/>
    </source>
</evidence>
<dbReference type="PANTHER" id="PTHR33677:SF5">
    <property type="entry name" value="TRANSCRIPTIONAL REPRESSOR FRMR"/>
    <property type="match status" value="1"/>
</dbReference>
<dbReference type="InterPro" id="IPR038390">
    <property type="entry name" value="Metal_Tscrpt_repr_sf"/>
</dbReference>
<dbReference type="Proteomes" id="UP001596028">
    <property type="component" value="Unassembled WGS sequence"/>
</dbReference>
<sequence>MDINYTEEMKARLRRVEGQVRGVLRLMEEGKPCKEVVAQLSAVRNASDKAIAHIVAENLHQCVLAELASGNPDTGKTIKEAIELLVKSR</sequence>
<dbReference type="Gene3D" id="1.20.58.1000">
    <property type="entry name" value="Metal-sensitive repressor, helix protomer"/>
    <property type="match status" value="1"/>
</dbReference>